<accession>A0ABV5G9P7</accession>
<keyword evidence="3" id="KW-1185">Reference proteome</keyword>
<evidence type="ECO:0000256" key="1">
    <source>
        <dbReference type="SAM" id="MobiDB-lite"/>
    </source>
</evidence>
<feature type="region of interest" description="Disordered" evidence="1">
    <location>
        <begin position="24"/>
        <end position="47"/>
    </location>
</feature>
<name>A0ABV5G9P7_9MICC</name>
<reference evidence="2 3" key="1">
    <citation type="submission" date="2024-09" db="EMBL/GenBank/DDBJ databases">
        <authorList>
            <person name="Sun Q."/>
            <person name="Mori K."/>
        </authorList>
    </citation>
    <scope>NUCLEOTIDE SEQUENCE [LARGE SCALE GENOMIC DNA]</scope>
    <source>
        <strain evidence="2 3">CCM 7609</strain>
    </source>
</reference>
<sequence>MRLPKTCGSIRTDSVVLMLGLLHRPRPGPPGHPRRPAIRPGWPGYTG</sequence>
<gene>
    <name evidence="2" type="ORF">ACFFX0_32655</name>
</gene>
<evidence type="ECO:0000313" key="2">
    <source>
        <dbReference type="EMBL" id="MFB9075662.1"/>
    </source>
</evidence>
<dbReference type="EMBL" id="JBHMFI010000023">
    <property type="protein sequence ID" value="MFB9075662.1"/>
    <property type="molecule type" value="Genomic_DNA"/>
</dbReference>
<proteinExistence type="predicted"/>
<organism evidence="2 3">
    <name type="scientific">Citricoccus parietis</name>
    <dbReference type="NCBI Taxonomy" id="592307"/>
    <lineage>
        <taxon>Bacteria</taxon>
        <taxon>Bacillati</taxon>
        <taxon>Actinomycetota</taxon>
        <taxon>Actinomycetes</taxon>
        <taxon>Micrococcales</taxon>
        <taxon>Micrococcaceae</taxon>
        <taxon>Citricoccus</taxon>
    </lineage>
</organism>
<comment type="caution">
    <text evidence="2">The sequence shown here is derived from an EMBL/GenBank/DDBJ whole genome shotgun (WGS) entry which is preliminary data.</text>
</comment>
<protein>
    <submittedName>
        <fullName evidence="2">Uncharacterized protein</fullName>
    </submittedName>
</protein>
<evidence type="ECO:0000313" key="3">
    <source>
        <dbReference type="Proteomes" id="UP001589575"/>
    </source>
</evidence>
<dbReference type="Proteomes" id="UP001589575">
    <property type="component" value="Unassembled WGS sequence"/>
</dbReference>